<dbReference type="RefSeq" id="WP_121210788.1">
    <property type="nucleotide sequence ID" value="NZ_RBIM01000003.1"/>
</dbReference>
<evidence type="ECO:0000256" key="1">
    <source>
        <dbReference type="SAM" id="MobiDB-lite"/>
    </source>
</evidence>
<proteinExistence type="predicted"/>
<sequence length="66" mass="7081">MTQDNHLTSAREGQPTGESLKLTPEQEAARKKRNVVIAWSLVAFMVAVFAITVVRLSQNIAAGAGT</sequence>
<accession>A0A495DDW7</accession>
<protein>
    <submittedName>
        <fullName evidence="3">Uncharacterized protein</fullName>
    </submittedName>
</protein>
<keyword evidence="2" id="KW-0812">Transmembrane</keyword>
<evidence type="ECO:0000313" key="4">
    <source>
        <dbReference type="Proteomes" id="UP000273675"/>
    </source>
</evidence>
<name>A0A495DDW7_9PROT</name>
<dbReference type="EMBL" id="RBIM01000003">
    <property type="protein sequence ID" value="RKR00463.1"/>
    <property type="molecule type" value="Genomic_DNA"/>
</dbReference>
<dbReference type="Proteomes" id="UP000273675">
    <property type="component" value="Unassembled WGS sequence"/>
</dbReference>
<evidence type="ECO:0000313" key="3">
    <source>
        <dbReference type="EMBL" id="RKR00463.1"/>
    </source>
</evidence>
<feature type="region of interest" description="Disordered" evidence="1">
    <location>
        <begin position="1"/>
        <end position="25"/>
    </location>
</feature>
<dbReference type="OrthoDB" id="7871759at2"/>
<gene>
    <name evidence="3" type="ORF">C7435_1671</name>
</gene>
<keyword evidence="2" id="KW-1133">Transmembrane helix</keyword>
<reference evidence="3 4" key="1">
    <citation type="submission" date="2018-10" db="EMBL/GenBank/DDBJ databases">
        <title>Genomic Encyclopedia of Type Strains, Phase IV (KMG-IV): sequencing the most valuable type-strain genomes for metagenomic binning, comparative biology and taxonomic classification.</title>
        <authorList>
            <person name="Goeker M."/>
        </authorList>
    </citation>
    <scope>NUCLEOTIDE SEQUENCE [LARGE SCALE GENOMIC DNA]</scope>
    <source>
        <strain evidence="3 4">DSM 4734</strain>
    </source>
</reference>
<organism evidence="3 4">
    <name type="scientific">Maricaulis maris</name>
    <dbReference type="NCBI Taxonomy" id="74318"/>
    <lineage>
        <taxon>Bacteria</taxon>
        <taxon>Pseudomonadati</taxon>
        <taxon>Pseudomonadota</taxon>
        <taxon>Alphaproteobacteria</taxon>
        <taxon>Maricaulales</taxon>
        <taxon>Maricaulaceae</taxon>
        <taxon>Maricaulis</taxon>
    </lineage>
</organism>
<keyword evidence="2" id="KW-0472">Membrane</keyword>
<evidence type="ECO:0000256" key="2">
    <source>
        <dbReference type="SAM" id="Phobius"/>
    </source>
</evidence>
<dbReference type="AlphaFoldDB" id="A0A495DDW7"/>
<comment type="caution">
    <text evidence="3">The sequence shown here is derived from an EMBL/GenBank/DDBJ whole genome shotgun (WGS) entry which is preliminary data.</text>
</comment>
<feature type="transmembrane region" description="Helical" evidence="2">
    <location>
        <begin position="36"/>
        <end position="56"/>
    </location>
</feature>